<dbReference type="RefSeq" id="WP_172544795.1">
    <property type="nucleotide sequence ID" value="NZ_UGRY01000002.1"/>
</dbReference>
<keyword evidence="3" id="KW-1185">Reference proteome</keyword>
<dbReference type="PROSITE" id="PS50995">
    <property type="entry name" value="HTH_MARR_2"/>
    <property type="match status" value="1"/>
</dbReference>
<dbReference type="InterPro" id="IPR036390">
    <property type="entry name" value="WH_DNA-bd_sf"/>
</dbReference>
<dbReference type="SUPFAM" id="SSF46785">
    <property type="entry name" value="Winged helix' DNA-binding domain"/>
    <property type="match status" value="1"/>
</dbReference>
<dbReference type="SMART" id="SM00347">
    <property type="entry name" value="HTH_MARR"/>
    <property type="match status" value="1"/>
</dbReference>
<proteinExistence type="predicted"/>
<dbReference type="PANTHER" id="PTHR33164">
    <property type="entry name" value="TRANSCRIPTIONAL REGULATOR, MARR FAMILY"/>
    <property type="match status" value="1"/>
</dbReference>
<organism evidence="2 3">
    <name type="scientific">Nocardia otitidiscaviarum</name>
    <dbReference type="NCBI Taxonomy" id="1823"/>
    <lineage>
        <taxon>Bacteria</taxon>
        <taxon>Bacillati</taxon>
        <taxon>Actinomycetota</taxon>
        <taxon>Actinomycetes</taxon>
        <taxon>Mycobacteriales</taxon>
        <taxon>Nocardiaceae</taxon>
        <taxon>Nocardia</taxon>
    </lineage>
</organism>
<dbReference type="EMBL" id="UGRY01000002">
    <property type="protein sequence ID" value="SUA77198.1"/>
    <property type="molecule type" value="Genomic_DNA"/>
</dbReference>
<dbReference type="Proteomes" id="UP000255467">
    <property type="component" value="Unassembled WGS sequence"/>
</dbReference>
<dbReference type="PRINTS" id="PR00598">
    <property type="entry name" value="HTHMARR"/>
</dbReference>
<dbReference type="InterPro" id="IPR000835">
    <property type="entry name" value="HTH_MarR-typ"/>
</dbReference>
<evidence type="ECO:0000313" key="3">
    <source>
        <dbReference type="Proteomes" id="UP000255467"/>
    </source>
</evidence>
<dbReference type="InterPro" id="IPR036388">
    <property type="entry name" value="WH-like_DNA-bd_sf"/>
</dbReference>
<protein>
    <submittedName>
        <fullName evidence="2">Benzoate anaerobic degradation regulator</fullName>
    </submittedName>
</protein>
<accession>A0A378YK47</accession>
<evidence type="ECO:0000313" key="2">
    <source>
        <dbReference type="EMBL" id="SUA77198.1"/>
    </source>
</evidence>
<sequence length="178" mass="19504">MPPPKATSASDPTATVGAASDAVAHIVELERAMSRLAYLLTRARRHDRAVTASGITVDRASVPLLRILADADAPLRLGELAVRLDVEAPHVTRQVQRLEKNGFVGRVADPGDRRAQLVRLTDSGRAAVDAIRAVQRRWMREALADWSSEDLRTLATLNHRMLDDFAEHTRCLDESGIA</sequence>
<dbReference type="GO" id="GO:0003700">
    <property type="term" value="F:DNA-binding transcription factor activity"/>
    <property type="evidence" value="ECO:0007669"/>
    <property type="project" value="InterPro"/>
</dbReference>
<dbReference type="Pfam" id="PF01047">
    <property type="entry name" value="MarR"/>
    <property type="match status" value="1"/>
</dbReference>
<reference evidence="2 3" key="1">
    <citation type="submission" date="2018-06" db="EMBL/GenBank/DDBJ databases">
        <authorList>
            <consortium name="Pathogen Informatics"/>
            <person name="Doyle S."/>
        </authorList>
    </citation>
    <scope>NUCLEOTIDE SEQUENCE [LARGE SCALE GENOMIC DNA]</scope>
    <source>
        <strain evidence="2 3">NCTC1934</strain>
    </source>
</reference>
<name>A0A378YK47_9NOCA</name>
<dbReference type="InterPro" id="IPR039422">
    <property type="entry name" value="MarR/SlyA-like"/>
</dbReference>
<gene>
    <name evidence="2" type="primary">badR_1</name>
    <name evidence="2" type="ORF">NCTC1934_02912</name>
</gene>
<dbReference type="PANTHER" id="PTHR33164:SF57">
    <property type="entry name" value="MARR-FAMILY TRANSCRIPTIONAL REGULATOR"/>
    <property type="match status" value="1"/>
</dbReference>
<evidence type="ECO:0000259" key="1">
    <source>
        <dbReference type="PROSITE" id="PS50995"/>
    </source>
</evidence>
<dbReference type="Gene3D" id="1.10.10.10">
    <property type="entry name" value="Winged helix-like DNA-binding domain superfamily/Winged helix DNA-binding domain"/>
    <property type="match status" value="1"/>
</dbReference>
<feature type="domain" description="HTH marR-type" evidence="1">
    <location>
        <begin position="26"/>
        <end position="163"/>
    </location>
</feature>
<dbReference type="AlphaFoldDB" id="A0A378YK47"/>
<dbReference type="GO" id="GO:0006950">
    <property type="term" value="P:response to stress"/>
    <property type="evidence" value="ECO:0007669"/>
    <property type="project" value="TreeGrafter"/>
</dbReference>